<gene>
    <name evidence="1" type="ORF">Nocox_36855</name>
</gene>
<reference evidence="1 2" key="1">
    <citation type="journal article" date="2021" name="ACS Chem. Biol.">
        <title>Genomic-Led Discovery of a Novel Glycopeptide Antibiotic by Nonomuraea coxensis DSM 45129.</title>
        <authorList>
            <person name="Yushchuk O."/>
            <person name="Vior N.M."/>
            <person name="Andreo-Vidal A."/>
            <person name="Berini F."/>
            <person name="Ruckert C."/>
            <person name="Busche T."/>
            <person name="Binda E."/>
            <person name="Kalinowski J."/>
            <person name="Truman A.W."/>
            <person name="Marinelli F."/>
        </authorList>
    </citation>
    <scope>NUCLEOTIDE SEQUENCE [LARGE SCALE GENOMIC DNA]</scope>
    <source>
        <strain evidence="1 2">DSM 45129</strain>
    </source>
</reference>
<protein>
    <recommendedName>
        <fullName evidence="3">Rubrerythrin-like domain-containing protein</fullName>
    </recommendedName>
</protein>
<evidence type="ECO:0000313" key="2">
    <source>
        <dbReference type="Proteomes" id="UP000824681"/>
    </source>
</evidence>
<sequence length="47" mass="5084">MNETPEGREICEYCDVVMETGACLSHPLTPKCPNCACSGCEQEAEGF</sequence>
<dbReference type="Proteomes" id="UP000824681">
    <property type="component" value="Chromosome"/>
</dbReference>
<accession>A0ABX8UBJ6</accession>
<name>A0ABX8UBJ6_9ACTN</name>
<dbReference type="EMBL" id="CP068985">
    <property type="protein sequence ID" value="QYC44925.1"/>
    <property type="molecule type" value="Genomic_DNA"/>
</dbReference>
<dbReference type="RefSeq" id="WP_020545083.1">
    <property type="nucleotide sequence ID" value="NZ_CP068985.1"/>
</dbReference>
<evidence type="ECO:0000313" key="1">
    <source>
        <dbReference type="EMBL" id="QYC44925.1"/>
    </source>
</evidence>
<organism evidence="1 2">
    <name type="scientific">Nonomuraea coxensis DSM 45129</name>
    <dbReference type="NCBI Taxonomy" id="1122611"/>
    <lineage>
        <taxon>Bacteria</taxon>
        <taxon>Bacillati</taxon>
        <taxon>Actinomycetota</taxon>
        <taxon>Actinomycetes</taxon>
        <taxon>Streptosporangiales</taxon>
        <taxon>Streptosporangiaceae</taxon>
        <taxon>Nonomuraea</taxon>
    </lineage>
</organism>
<keyword evidence="2" id="KW-1185">Reference proteome</keyword>
<proteinExistence type="predicted"/>
<evidence type="ECO:0008006" key="3">
    <source>
        <dbReference type="Google" id="ProtNLM"/>
    </source>
</evidence>